<evidence type="ECO:0000313" key="1">
    <source>
        <dbReference type="EMBL" id="KAK9767550.1"/>
    </source>
</evidence>
<evidence type="ECO:0000313" key="2">
    <source>
        <dbReference type="Proteomes" id="UP001479436"/>
    </source>
</evidence>
<reference evidence="1 2" key="1">
    <citation type="submission" date="2023-04" db="EMBL/GenBank/DDBJ databases">
        <title>Genome of Basidiobolus ranarum AG-B5.</title>
        <authorList>
            <person name="Stajich J.E."/>
            <person name="Carter-House D."/>
            <person name="Gryganskyi A."/>
        </authorList>
    </citation>
    <scope>NUCLEOTIDE SEQUENCE [LARGE SCALE GENOMIC DNA]</scope>
    <source>
        <strain evidence="1 2">AG-B5</strain>
    </source>
</reference>
<dbReference type="Proteomes" id="UP001479436">
    <property type="component" value="Unassembled WGS sequence"/>
</dbReference>
<accession>A0ABR2X199</accession>
<name>A0ABR2X199_9FUNG</name>
<protein>
    <submittedName>
        <fullName evidence="1">Uncharacterized protein</fullName>
    </submittedName>
</protein>
<organism evidence="1 2">
    <name type="scientific">Basidiobolus ranarum</name>
    <dbReference type="NCBI Taxonomy" id="34480"/>
    <lineage>
        <taxon>Eukaryota</taxon>
        <taxon>Fungi</taxon>
        <taxon>Fungi incertae sedis</taxon>
        <taxon>Zoopagomycota</taxon>
        <taxon>Entomophthoromycotina</taxon>
        <taxon>Basidiobolomycetes</taxon>
        <taxon>Basidiobolales</taxon>
        <taxon>Basidiobolaceae</taxon>
        <taxon>Basidiobolus</taxon>
    </lineage>
</organism>
<proteinExistence type="predicted"/>
<sequence>MLSERSEPNYLENPRYSFQNSGRSYTDVGHTMQRYFLSRKSTFSRSILVKDSLERIAYTLTRDLGTHINYTFLEGASEKILFQGSRKAIKSSIIFKSFLQSVEFELKKVKFFSFIYQFNWNAETYQWKRTGFGTLSMECICPRTGVKYAEYKWKAMALKNMGTLDIHPSALKDPMLQSLLLATGLFLVDLAHDS</sequence>
<comment type="caution">
    <text evidence="1">The sequence shown here is derived from an EMBL/GenBank/DDBJ whole genome shotgun (WGS) entry which is preliminary data.</text>
</comment>
<keyword evidence="2" id="KW-1185">Reference proteome</keyword>
<dbReference type="EMBL" id="JASJQH010000070">
    <property type="protein sequence ID" value="KAK9767550.1"/>
    <property type="molecule type" value="Genomic_DNA"/>
</dbReference>
<gene>
    <name evidence="1" type="ORF">K7432_002565</name>
</gene>